<name>A0AAW0DAA9_9AGAR</name>
<sequence>MLRVSRTGCSFSYLLGERREVAQQALTIHIEFPRAGCRLPILFFDPDIPVFASQFPRIWLPAGKYRPPYCRSAGFSGALGMRRSAAAPTVDDSIYRVPASGVKAFDLDPYYKASMLAFGGWGCHRARRKVAHSVYYIEILPGSGILPITPRLQLETTYPAPISCVTFRWLEYIEFGPASDISELVQSQSQNSPSRKSDFVGNSIFALPPSGVSTRVISQLPASTIALNSKFVFSASAERLSRTRTCSGE</sequence>
<proteinExistence type="predicted"/>
<dbReference type="EMBL" id="JAWWNJ010000010">
    <property type="protein sequence ID" value="KAK7047031.1"/>
    <property type="molecule type" value="Genomic_DNA"/>
</dbReference>
<comment type="caution">
    <text evidence="1">The sequence shown here is derived from an EMBL/GenBank/DDBJ whole genome shotgun (WGS) entry which is preliminary data.</text>
</comment>
<protein>
    <submittedName>
        <fullName evidence="1">Uncharacterized protein</fullName>
    </submittedName>
</protein>
<evidence type="ECO:0000313" key="2">
    <source>
        <dbReference type="Proteomes" id="UP001362999"/>
    </source>
</evidence>
<dbReference type="AlphaFoldDB" id="A0AAW0DAA9"/>
<accession>A0AAW0DAA9</accession>
<gene>
    <name evidence="1" type="ORF">R3P38DRAFT_3346691</name>
</gene>
<keyword evidence="2" id="KW-1185">Reference proteome</keyword>
<reference evidence="1 2" key="1">
    <citation type="journal article" date="2024" name="J Genomics">
        <title>Draft genome sequencing and assembly of Favolaschia claudopus CIRM-BRFM 2984 isolated from oak limbs.</title>
        <authorList>
            <person name="Navarro D."/>
            <person name="Drula E."/>
            <person name="Chaduli D."/>
            <person name="Cazenave R."/>
            <person name="Ahrendt S."/>
            <person name="Wang J."/>
            <person name="Lipzen A."/>
            <person name="Daum C."/>
            <person name="Barry K."/>
            <person name="Grigoriev I.V."/>
            <person name="Favel A."/>
            <person name="Rosso M.N."/>
            <person name="Martin F."/>
        </authorList>
    </citation>
    <scope>NUCLEOTIDE SEQUENCE [LARGE SCALE GENOMIC DNA]</scope>
    <source>
        <strain evidence="1 2">CIRM-BRFM 2984</strain>
    </source>
</reference>
<dbReference type="Proteomes" id="UP001362999">
    <property type="component" value="Unassembled WGS sequence"/>
</dbReference>
<organism evidence="1 2">
    <name type="scientific">Favolaschia claudopus</name>
    <dbReference type="NCBI Taxonomy" id="2862362"/>
    <lineage>
        <taxon>Eukaryota</taxon>
        <taxon>Fungi</taxon>
        <taxon>Dikarya</taxon>
        <taxon>Basidiomycota</taxon>
        <taxon>Agaricomycotina</taxon>
        <taxon>Agaricomycetes</taxon>
        <taxon>Agaricomycetidae</taxon>
        <taxon>Agaricales</taxon>
        <taxon>Marasmiineae</taxon>
        <taxon>Mycenaceae</taxon>
        <taxon>Favolaschia</taxon>
    </lineage>
</organism>
<evidence type="ECO:0000313" key="1">
    <source>
        <dbReference type="EMBL" id="KAK7047031.1"/>
    </source>
</evidence>